<evidence type="ECO:0000313" key="3">
    <source>
        <dbReference type="EMBL" id="KAJ8500049.1"/>
    </source>
</evidence>
<dbReference type="PANTHER" id="PTHR34774:SF1">
    <property type="entry name" value="EPHRIN-A3 PROTEIN"/>
    <property type="match status" value="1"/>
</dbReference>
<reference evidence="3 4" key="1">
    <citation type="submission" date="2022-12" db="EMBL/GenBank/DDBJ databases">
        <title>Chromosome-scale assembly of the Ensete ventricosum genome.</title>
        <authorList>
            <person name="Dussert Y."/>
            <person name="Stocks J."/>
            <person name="Wendawek A."/>
            <person name="Woldeyes F."/>
            <person name="Nichols R.A."/>
            <person name="Borrell J.S."/>
        </authorList>
    </citation>
    <scope>NUCLEOTIDE SEQUENCE [LARGE SCALE GENOMIC DNA]</scope>
    <source>
        <strain evidence="4">cv. Maze</strain>
        <tissue evidence="3">Seeds</tissue>
    </source>
</reference>
<dbReference type="PANTHER" id="PTHR34774">
    <property type="entry name" value="EPHRIN-A3 PROTEIN"/>
    <property type="match status" value="1"/>
</dbReference>
<protein>
    <submittedName>
        <fullName evidence="3">Uncharacterized protein</fullName>
    </submittedName>
</protein>
<feature type="transmembrane region" description="Helical" evidence="2">
    <location>
        <begin position="163"/>
        <end position="181"/>
    </location>
</feature>
<accession>A0AAV8PW45</accession>
<feature type="region of interest" description="Disordered" evidence="1">
    <location>
        <begin position="125"/>
        <end position="144"/>
    </location>
</feature>
<sequence>MGSNCLLHPFHDDGILANKQVAGGEHRGAGDSGHDIVTTMAFEEERVWRRRQRDNRVANGEDEGGERHARIRRSPPELPPRRIGSDRIADLPSSLLPVLHPYLIRRSKLVQIIIKIEMAIESLSSPHRRSQSTNLSPSSPSKQQASGHVELGIWSTVLQRHRFLLTMLSLLAVLCTIYLYFAITLGATDSCAGMSGAEKALCQSNNVLRDGKIKFF</sequence>
<keyword evidence="4" id="KW-1185">Reference proteome</keyword>
<evidence type="ECO:0000313" key="4">
    <source>
        <dbReference type="Proteomes" id="UP001222027"/>
    </source>
</evidence>
<feature type="region of interest" description="Disordered" evidence="1">
    <location>
        <begin position="53"/>
        <end position="85"/>
    </location>
</feature>
<dbReference type="AlphaFoldDB" id="A0AAV8PW45"/>
<keyword evidence="2" id="KW-0812">Transmembrane</keyword>
<proteinExistence type="predicted"/>
<dbReference type="EMBL" id="JAQQAF010000003">
    <property type="protein sequence ID" value="KAJ8500049.1"/>
    <property type="molecule type" value="Genomic_DNA"/>
</dbReference>
<keyword evidence="2" id="KW-1133">Transmembrane helix</keyword>
<evidence type="ECO:0000256" key="2">
    <source>
        <dbReference type="SAM" id="Phobius"/>
    </source>
</evidence>
<keyword evidence="2" id="KW-0472">Membrane</keyword>
<name>A0AAV8PW45_ENSVE</name>
<evidence type="ECO:0000256" key="1">
    <source>
        <dbReference type="SAM" id="MobiDB-lite"/>
    </source>
</evidence>
<organism evidence="3 4">
    <name type="scientific">Ensete ventricosum</name>
    <name type="common">Abyssinian banana</name>
    <name type="synonym">Musa ensete</name>
    <dbReference type="NCBI Taxonomy" id="4639"/>
    <lineage>
        <taxon>Eukaryota</taxon>
        <taxon>Viridiplantae</taxon>
        <taxon>Streptophyta</taxon>
        <taxon>Embryophyta</taxon>
        <taxon>Tracheophyta</taxon>
        <taxon>Spermatophyta</taxon>
        <taxon>Magnoliopsida</taxon>
        <taxon>Liliopsida</taxon>
        <taxon>Zingiberales</taxon>
        <taxon>Musaceae</taxon>
        <taxon>Ensete</taxon>
    </lineage>
</organism>
<dbReference type="Proteomes" id="UP001222027">
    <property type="component" value="Unassembled WGS sequence"/>
</dbReference>
<gene>
    <name evidence="3" type="ORF">OPV22_010601</name>
</gene>
<comment type="caution">
    <text evidence="3">The sequence shown here is derived from an EMBL/GenBank/DDBJ whole genome shotgun (WGS) entry which is preliminary data.</text>
</comment>